<comment type="function">
    <text evidence="11">Small subunit of the glutamine-dependent carbamoyl phosphate synthetase (CPSase). CPSase catalyzes the formation of carbamoyl phosphate from the ammonia moiety of glutamine, carbonate, and phosphate donated by ATP, constituting the first step of 2 biosynthetic pathways, one leading to arginine and/or urea and the other to pyrimidine nucleotides. The small subunit (glutamine amidotransferase) binds and cleaves glutamine to supply the large subunit with the substrate ammonia.</text>
</comment>
<dbReference type="NCBIfam" id="NF009475">
    <property type="entry name" value="PRK12838.1"/>
    <property type="match status" value="1"/>
</dbReference>
<dbReference type="InterPro" id="IPR029062">
    <property type="entry name" value="Class_I_gatase-like"/>
</dbReference>
<sequence length="350" mass="38463">MKGQLILENGQRFTGELFGDIKDIAGEIVFTTNMTGYQETLTDPSYAGQIVTMTFPLIGNYGINLDDNEAKHTNLKGFVVREKCDHPSNFRNEMNIDDFLSEEGVVGLEGIDTRALTRIIRDYGCMKAVIMQGEPSDEEAKALMDTLDNSKVILQTTADESYVINPGGKPHVAFIDMGAKDGILRDLAKRGCKITVFRADVSSEAIEAAEPELVFLSNGPGDPLDAPGTVDTVKALIGKYPICGICMGHQIIGLALGCKTAKLKFGHHGGNHPVKYAETGICYITSQNHNYILTDYPDDVEEWFTNVNDKTCEGIRHKTLPILSVQFHPEASPGPLDSGWLFDRFLKEVK</sequence>
<dbReference type="GO" id="GO:0005524">
    <property type="term" value="F:ATP binding"/>
    <property type="evidence" value="ECO:0007669"/>
    <property type="project" value="UniProtKB-UniRule"/>
</dbReference>
<dbReference type="GO" id="GO:0004088">
    <property type="term" value="F:carbamoyl-phosphate synthase (glutamine-hydrolyzing) activity"/>
    <property type="evidence" value="ECO:0007669"/>
    <property type="project" value="UniProtKB-UniRule"/>
</dbReference>
<reference evidence="13" key="2">
    <citation type="journal article" date="2021" name="PeerJ">
        <title>Extensive microbial diversity within the chicken gut microbiome revealed by metagenomics and culture.</title>
        <authorList>
            <person name="Gilroy R."/>
            <person name="Ravi A."/>
            <person name="Getino M."/>
            <person name="Pursley I."/>
            <person name="Horton D.L."/>
            <person name="Alikhan N.F."/>
            <person name="Baker D."/>
            <person name="Gharbi K."/>
            <person name="Hall N."/>
            <person name="Watson M."/>
            <person name="Adriaenssens E.M."/>
            <person name="Foster-Nyarko E."/>
            <person name="Jarju S."/>
            <person name="Secka A."/>
            <person name="Antonio M."/>
            <person name="Oren A."/>
            <person name="Chaudhuri R.R."/>
            <person name="La Ragione R."/>
            <person name="Hildebrand F."/>
            <person name="Pallen M.J."/>
        </authorList>
    </citation>
    <scope>NUCLEOTIDE SEQUENCE</scope>
    <source>
        <strain evidence="13">USAMLcec3-3695</strain>
    </source>
</reference>
<evidence type="ECO:0000256" key="2">
    <source>
        <dbReference type="ARBA" id="ARBA00005077"/>
    </source>
</evidence>
<keyword evidence="11" id="KW-0028">Amino-acid biosynthesis</keyword>
<evidence type="ECO:0000259" key="12">
    <source>
        <dbReference type="SMART" id="SM01097"/>
    </source>
</evidence>
<keyword evidence="7 11" id="KW-0315">Glutamine amidotransferase</keyword>
<dbReference type="PRINTS" id="PR00099">
    <property type="entry name" value="CPSGATASE"/>
</dbReference>
<dbReference type="SUPFAM" id="SSF52021">
    <property type="entry name" value="Carbamoyl phosphate synthetase, small subunit N-terminal domain"/>
    <property type="match status" value="1"/>
</dbReference>
<feature type="active site" evidence="11">
    <location>
        <position position="328"/>
    </location>
</feature>
<evidence type="ECO:0000313" key="13">
    <source>
        <dbReference type="EMBL" id="HIU56569.1"/>
    </source>
</evidence>
<evidence type="ECO:0000256" key="7">
    <source>
        <dbReference type="ARBA" id="ARBA00022962"/>
    </source>
</evidence>
<dbReference type="PANTHER" id="PTHR43418">
    <property type="entry name" value="MULTIFUNCTIONAL TRYPTOPHAN BIOSYNTHESIS PROTEIN-RELATED"/>
    <property type="match status" value="1"/>
</dbReference>
<keyword evidence="11" id="KW-0055">Arginine biosynthesis</keyword>
<evidence type="ECO:0000256" key="9">
    <source>
        <dbReference type="ARBA" id="ARBA00048816"/>
    </source>
</evidence>
<accession>A0A9D1SDM6</accession>
<gene>
    <name evidence="11 13" type="primary">carA</name>
    <name evidence="13" type="ORF">IAA61_01995</name>
</gene>
<comment type="similarity">
    <text evidence="3 11">Belongs to the CarA family.</text>
</comment>
<evidence type="ECO:0000256" key="4">
    <source>
        <dbReference type="ARBA" id="ARBA00022598"/>
    </source>
</evidence>
<feature type="binding site" evidence="11">
    <location>
        <position position="45"/>
    </location>
    <ligand>
        <name>L-glutamine</name>
        <dbReference type="ChEBI" id="CHEBI:58359"/>
    </ligand>
</feature>
<dbReference type="PANTHER" id="PTHR43418:SF7">
    <property type="entry name" value="CARBAMOYL-PHOSPHATE SYNTHASE SMALL CHAIN"/>
    <property type="match status" value="1"/>
</dbReference>
<dbReference type="CDD" id="cd01744">
    <property type="entry name" value="GATase1_CPSase"/>
    <property type="match status" value="1"/>
</dbReference>
<dbReference type="InterPro" id="IPR002474">
    <property type="entry name" value="CarbamoylP_synth_ssu_N"/>
</dbReference>
<protein>
    <recommendedName>
        <fullName evidence="11">Carbamoyl phosphate synthase small chain</fullName>
        <ecNumber evidence="11">6.3.5.5</ecNumber>
    </recommendedName>
    <alternativeName>
        <fullName evidence="11">Carbamoyl phosphate synthetase glutamine chain</fullName>
    </alternativeName>
</protein>
<feature type="binding site" evidence="11">
    <location>
        <position position="250"/>
    </location>
    <ligand>
        <name>L-glutamine</name>
        <dbReference type="ChEBI" id="CHEBI:58359"/>
    </ligand>
</feature>
<comment type="caution">
    <text evidence="13">The sequence shown here is derived from an EMBL/GenBank/DDBJ whole genome shotgun (WGS) entry which is preliminary data.</text>
</comment>
<dbReference type="FunFam" id="3.50.30.20:FF:000001">
    <property type="entry name" value="Carbamoyl-phosphate synthase small chain"/>
    <property type="match status" value="1"/>
</dbReference>
<dbReference type="EMBL" id="DVNB01000024">
    <property type="protein sequence ID" value="HIU56569.1"/>
    <property type="molecule type" value="Genomic_DNA"/>
</dbReference>
<evidence type="ECO:0000256" key="8">
    <source>
        <dbReference type="ARBA" id="ARBA00022975"/>
    </source>
</evidence>
<dbReference type="NCBIfam" id="TIGR01368">
    <property type="entry name" value="CPSaseIIsmall"/>
    <property type="match status" value="1"/>
</dbReference>
<dbReference type="Proteomes" id="UP000824109">
    <property type="component" value="Unassembled WGS sequence"/>
</dbReference>
<evidence type="ECO:0000256" key="5">
    <source>
        <dbReference type="ARBA" id="ARBA00022741"/>
    </source>
</evidence>
<dbReference type="PROSITE" id="PS51273">
    <property type="entry name" value="GATASE_TYPE_1"/>
    <property type="match status" value="1"/>
</dbReference>
<feature type="binding site" evidence="11">
    <location>
        <position position="288"/>
    </location>
    <ligand>
        <name>L-glutamine</name>
        <dbReference type="ChEBI" id="CHEBI:58359"/>
    </ligand>
</feature>
<dbReference type="Gene3D" id="3.50.30.20">
    <property type="entry name" value="Carbamoyl-phosphate synthase small subunit, N-terminal domain"/>
    <property type="match status" value="1"/>
</dbReference>
<keyword evidence="5 11" id="KW-0547">Nucleotide-binding</keyword>
<keyword evidence="4 11" id="KW-0436">Ligase</keyword>
<comment type="pathway">
    <text evidence="2 11">Amino-acid biosynthesis; L-arginine biosynthesis; carbamoyl phosphate from bicarbonate: step 1/1.</text>
</comment>
<dbReference type="GO" id="GO:0044205">
    <property type="term" value="P:'de novo' UMP biosynthetic process"/>
    <property type="evidence" value="ECO:0007669"/>
    <property type="project" value="UniProtKB-UniRule"/>
</dbReference>
<dbReference type="EC" id="6.3.5.5" evidence="11"/>
<feature type="binding site" evidence="11">
    <location>
        <position position="247"/>
    </location>
    <ligand>
        <name>L-glutamine</name>
        <dbReference type="ChEBI" id="CHEBI:58359"/>
    </ligand>
</feature>
<comment type="catalytic activity">
    <reaction evidence="10 11">
        <text>L-glutamine + H2O = L-glutamate + NH4(+)</text>
        <dbReference type="Rhea" id="RHEA:15889"/>
        <dbReference type="ChEBI" id="CHEBI:15377"/>
        <dbReference type="ChEBI" id="CHEBI:28938"/>
        <dbReference type="ChEBI" id="CHEBI:29985"/>
        <dbReference type="ChEBI" id="CHEBI:58359"/>
    </reaction>
</comment>
<dbReference type="SMART" id="SM01097">
    <property type="entry name" value="CPSase_sm_chain"/>
    <property type="match status" value="1"/>
</dbReference>
<dbReference type="AlphaFoldDB" id="A0A9D1SDM6"/>
<comment type="catalytic activity">
    <reaction evidence="9 11">
        <text>hydrogencarbonate + L-glutamine + 2 ATP + H2O = carbamoyl phosphate + L-glutamate + 2 ADP + phosphate + 2 H(+)</text>
        <dbReference type="Rhea" id="RHEA:18633"/>
        <dbReference type="ChEBI" id="CHEBI:15377"/>
        <dbReference type="ChEBI" id="CHEBI:15378"/>
        <dbReference type="ChEBI" id="CHEBI:17544"/>
        <dbReference type="ChEBI" id="CHEBI:29985"/>
        <dbReference type="ChEBI" id="CHEBI:30616"/>
        <dbReference type="ChEBI" id="CHEBI:43474"/>
        <dbReference type="ChEBI" id="CHEBI:58228"/>
        <dbReference type="ChEBI" id="CHEBI:58359"/>
        <dbReference type="ChEBI" id="CHEBI:456216"/>
        <dbReference type="EC" id="6.3.5.5"/>
    </reaction>
</comment>
<dbReference type="SUPFAM" id="SSF52317">
    <property type="entry name" value="Class I glutamine amidotransferase-like"/>
    <property type="match status" value="1"/>
</dbReference>
<evidence type="ECO:0000256" key="1">
    <source>
        <dbReference type="ARBA" id="ARBA00004812"/>
    </source>
</evidence>
<feature type="domain" description="Carbamoyl-phosphate synthase small subunit N-terminal" evidence="12">
    <location>
        <begin position="1"/>
        <end position="131"/>
    </location>
</feature>
<feature type="region of interest" description="CPSase" evidence="11">
    <location>
        <begin position="1"/>
        <end position="170"/>
    </location>
</feature>
<dbReference type="HAMAP" id="MF_01209">
    <property type="entry name" value="CPSase_S_chain"/>
    <property type="match status" value="1"/>
</dbReference>
<feature type="binding site" evidence="11">
    <location>
        <position position="221"/>
    </location>
    <ligand>
        <name>L-glutamine</name>
        <dbReference type="ChEBI" id="CHEBI:58359"/>
    </ligand>
</feature>
<feature type="binding site" evidence="11">
    <location>
        <position position="219"/>
    </location>
    <ligand>
        <name>L-glutamine</name>
        <dbReference type="ChEBI" id="CHEBI:58359"/>
    </ligand>
</feature>
<dbReference type="InterPro" id="IPR035686">
    <property type="entry name" value="CPSase_GATase1"/>
</dbReference>
<dbReference type="InterPro" id="IPR006274">
    <property type="entry name" value="CarbamoylP_synth_ssu"/>
</dbReference>
<keyword evidence="6 11" id="KW-0067">ATP-binding</keyword>
<evidence type="ECO:0000256" key="6">
    <source>
        <dbReference type="ARBA" id="ARBA00022840"/>
    </source>
</evidence>
<evidence type="ECO:0000313" key="14">
    <source>
        <dbReference type="Proteomes" id="UP000824109"/>
    </source>
</evidence>
<dbReference type="Pfam" id="PF00988">
    <property type="entry name" value="CPSase_sm_chain"/>
    <property type="match status" value="1"/>
</dbReference>
<evidence type="ECO:0000256" key="11">
    <source>
        <dbReference type="HAMAP-Rule" id="MF_01209"/>
    </source>
</evidence>
<organism evidence="13 14">
    <name type="scientific">Candidatus Ornithomonoglobus merdipullorum</name>
    <dbReference type="NCBI Taxonomy" id="2840895"/>
    <lineage>
        <taxon>Bacteria</taxon>
        <taxon>Bacillati</taxon>
        <taxon>Bacillota</taxon>
        <taxon>Clostridia</taxon>
        <taxon>Candidatus Ornithomonoglobus</taxon>
    </lineage>
</organism>
<feature type="active site" description="Nucleophile" evidence="11">
    <location>
        <position position="246"/>
    </location>
</feature>
<dbReference type="GO" id="GO:0006541">
    <property type="term" value="P:glutamine metabolic process"/>
    <property type="evidence" value="ECO:0007669"/>
    <property type="project" value="InterPro"/>
</dbReference>
<evidence type="ECO:0000256" key="10">
    <source>
        <dbReference type="ARBA" id="ARBA00049285"/>
    </source>
</evidence>
<dbReference type="InterPro" id="IPR036480">
    <property type="entry name" value="CarbP_synth_ssu_N_sf"/>
</dbReference>
<name>A0A9D1SDM6_9FIRM</name>
<dbReference type="PRINTS" id="PR00096">
    <property type="entry name" value="GATASE"/>
</dbReference>
<keyword evidence="8 11" id="KW-0665">Pyrimidine biosynthesis</keyword>
<evidence type="ECO:0000256" key="3">
    <source>
        <dbReference type="ARBA" id="ARBA00007800"/>
    </source>
</evidence>
<dbReference type="Gene3D" id="3.40.50.880">
    <property type="match status" value="1"/>
</dbReference>
<comment type="subunit">
    <text evidence="11">Composed of two chains; the small (or glutamine) chain promotes the hydrolysis of glutamine to ammonia, which is used by the large (or ammonia) chain to synthesize carbamoyl phosphate. Tetramer of heterodimers (alpha,beta)4.</text>
</comment>
<dbReference type="Pfam" id="PF00117">
    <property type="entry name" value="GATase"/>
    <property type="match status" value="1"/>
</dbReference>
<proteinExistence type="inferred from homology"/>
<feature type="binding site" evidence="11">
    <location>
        <position position="291"/>
    </location>
    <ligand>
        <name>L-glutamine</name>
        <dbReference type="ChEBI" id="CHEBI:58359"/>
    </ligand>
</feature>
<comment type="pathway">
    <text evidence="1 11">Pyrimidine metabolism; UMP biosynthesis via de novo pathway; (S)-dihydroorotate from bicarbonate: step 1/3.</text>
</comment>
<dbReference type="GO" id="GO:0006526">
    <property type="term" value="P:L-arginine biosynthetic process"/>
    <property type="evidence" value="ECO:0007669"/>
    <property type="project" value="UniProtKB-UniRule"/>
</dbReference>
<dbReference type="GO" id="GO:0006207">
    <property type="term" value="P:'de novo' pyrimidine nucleobase biosynthetic process"/>
    <property type="evidence" value="ECO:0007669"/>
    <property type="project" value="InterPro"/>
</dbReference>
<reference evidence="13" key="1">
    <citation type="submission" date="2020-10" db="EMBL/GenBank/DDBJ databases">
        <authorList>
            <person name="Gilroy R."/>
        </authorList>
    </citation>
    <scope>NUCLEOTIDE SEQUENCE</scope>
    <source>
        <strain evidence="13">USAMLcec3-3695</strain>
    </source>
</reference>
<feature type="active site" evidence="11">
    <location>
        <position position="330"/>
    </location>
</feature>
<dbReference type="InterPro" id="IPR050472">
    <property type="entry name" value="Anth_synth/Amidotransfase"/>
</dbReference>
<dbReference type="InterPro" id="IPR017926">
    <property type="entry name" value="GATASE"/>
</dbReference>
<comment type="caution">
    <text evidence="11">Lacks conserved residue(s) required for the propagation of feature annotation.</text>
</comment>